<protein>
    <recommendedName>
        <fullName evidence="2">Rhodanese domain-containing protein</fullName>
    </recommendedName>
</protein>
<dbReference type="Pfam" id="PF00581">
    <property type="entry name" value="Rhodanese"/>
    <property type="match status" value="1"/>
</dbReference>
<organism evidence="3">
    <name type="scientific">marine metagenome</name>
    <dbReference type="NCBI Taxonomy" id="408172"/>
    <lineage>
        <taxon>unclassified sequences</taxon>
        <taxon>metagenomes</taxon>
        <taxon>ecological metagenomes</taxon>
    </lineage>
</organism>
<dbReference type="CDD" id="cd00158">
    <property type="entry name" value="RHOD"/>
    <property type="match status" value="1"/>
</dbReference>
<sequence length="145" mass="16262">MEMYSEFVSNHLFLVIALMLSIGFVVFTELQQKAQGIASIDQSQAITLMNNGAEIIDLRNTESFRRGHIVRSKNIPDDELGENYVKLQNFKSKSIVVVCENGIISSRIANKLRKANFEKTYGLHGGIVAWSEKNLPLVTSKKTKS</sequence>
<dbReference type="EMBL" id="UINC01000078">
    <property type="protein sequence ID" value="SUZ48650.1"/>
    <property type="molecule type" value="Genomic_DNA"/>
</dbReference>
<proteinExistence type="predicted"/>
<dbReference type="InterPro" id="IPR036873">
    <property type="entry name" value="Rhodanese-like_dom_sf"/>
</dbReference>
<dbReference type="SUPFAM" id="SSF52821">
    <property type="entry name" value="Rhodanese/Cell cycle control phosphatase"/>
    <property type="match status" value="1"/>
</dbReference>
<keyword evidence="1" id="KW-1133">Transmembrane helix</keyword>
<name>A0A381N205_9ZZZZ</name>
<feature type="transmembrane region" description="Helical" evidence="1">
    <location>
        <begin position="12"/>
        <end position="30"/>
    </location>
</feature>
<gene>
    <name evidence="3" type="ORF">METZ01_LOCUS1504</name>
</gene>
<feature type="domain" description="Rhodanese" evidence="2">
    <location>
        <begin position="49"/>
        <end position="139"/>
    </location>
</feature>
<dbReference type="PANTHER" id="PTHR43031">
    <property type="entry name" value="FAD-DEPENDENT OXIDOREDUCTASE"/>
    <property type="match status" value="1"/>
</dbReference>
<keyword evidence="1" id="KW-0472">Membrane</keyword>
<keyword evidence="1" id="KW-0812">Transmembrane</keyword>
<dbReference type="PANTHER" id="PTHR43031:SF18">
    <property type="entry name" value="RHODANESE-RELATED SULFURTRANSFERASES"/>
    <property type="match status" value="1"/>
</dbReference>
<evidence type="ECO:0000313" key="3">
    <source>
        <dbReference type="EMBL" id="SUZ48650.1"/>
    </source>
</evidence>
<dbReference type="PROSITE" id="PS50206">
    <property type="entry name" value="RHODANESE_3"/>
    <property type="match status" value="1"/>
</dbReference>
<evidence type="ECO:0000256" key="1">
    <source>
        <dbReference type="SAM" id="Phobius"/>
    </source>
</evidence>
<dbReference type="InterPro" id="IPR050229">
    <property type="entry name" value="GlpE_sulfurtransferase"/>
</dbReference>
<dbReference type="SMART" id="SM00450">
    <property type="entry name" value="RHOD"/>
    <property type="match status" value="1"/>
</dbReference>
<dbReference type="InterPro" id="IPR001763">
    <property type="entry name" value="Rhodanese-like_dom"/>
</dbReference>
<accession>A0A381N205</accession>
<evidence type="ECO:0000259" key="2">
    <source>
        <dbReference type="PROSITE" id="PS50206"/>
    </source>
</evidence>
<dbReference type="Gene3D" id="3.40.250.10">
    <property type="entry name" value="Rhodanese-like domain"/>
    <property type="match status" value="1"/>
</dbReference>
<reference evidence="3" key="1">
    <citation type="submission" date="2018-05" db="EMBL/GenBank/DDBJ databases">
        <authorList>
            <person name="Lanie J.A."/>
            <person name="Ng W.-L."/>
            <person name="Kazmierczak K.M."/>
            <person name="Andrzejewski T.M."/>
            <person name="Davidsen T.M."/>
            <person name="Wayne K.J."/>
            <person name="Tettelin H."/>
            <person name="Glass J.I."/>
            <person name="Rusch D."/>
            <person name="Podicherti R."/>
            <person name="Tsui H.-C.T."/>
            <person name="Winkler M.E."/>
        </authorList>
    </citation>
    <scope>NUCLEOTIDE SEQUENCE</scope>
</reference>
<dbReference type="AlphaFoldDB" id="A0A381N205"/>